<organism evidence="7 8">
    <name type="scientific">Clostridium sulfidigenes</name>
    <dbReference type="NCBI Taxonomy" id="318464"/>
    <lineage>
        <taxon>Bacteria</taxon>
        <taxon>Bacillati</taxon>
        <taxon>Bacillota</taxon>
        <taxon>Clostridia</taxon>
        <taxon>Eubacteriales</taxon>
        <taxon>Clostridiaceae</taxon>
        <taxon>Clostridium</taxon>
    </lineage>
</organism>
<keyword evidence="5 6" id="KW-0472">Membrane</keyword>
<feature type="transmembrane region" description="Helical" evidence="6">
    <location>
        <begin position="308"/>
        <end position="332"/>
    </location>
</feature>
<keyword evidence="2" id="KW-1003">Cell membrane</keyword>
<evidence type="ECO:0000313" key="7">
    <source>
        <dbReference type="EMBL" id="MBE6059381.1"/>
    </source>
</evidence>
<dbReference type="GO" id="GO:0005886">
    <property type="term" value="C:plasma membrane"/>
    <property type="evidence" value="ECO:0007669"/>
    <property type="project" value="UniProtKB-SubCell"/>
</dbReference>
<feature type="transmembrane region" description="Helical" evidence="6">
    <location>
        <begin position="21"/>
        <end position="40"/>
    </location>
</feature>
<dbReference type="PANTHER" id="PTHR30250:SF26">
    <property type="entry name" value="PSMA PROTEIN"/>
    <property type="match status" value="1"/>
</dbReference>
<gene>
    <name evidence="7" type="ORF">E7215_04310</name>
</gene>
<evidence type="ECO:0000256" key="5">
    <source>
        <dbReference type="ARBA" id="ARBA00023136"/>
    </source>
</evidence>
<feature type="transmembrane region" description="Helical" evidence="6">
    <location>
        <begin position="465"/>
        <end position="490"/>
    </location>
</feature>
<sequence>MEESKTKKSSRNLIVGVALKLYQIFIPFIIRTIIIKVLGLEYAGLNSLFTSIVHVLNIAELGVGTALVFSMYKPIKENDSNKICSLMNLYKIYYRIIGLVVLLIGCSLVPFLPNLIKGAIPNDINIYVIYFLNLFATVCSYWLFAYKNSLFIAHQRNDIISGITIIINTLMYSLQILFLIFTKSYYAYLIILLLSQILTNITISIAATKKFPNYTAKGKLDVRERKKINSSIKDLFYGQLGMVVTTSVDSLVISIFLGLVPLAIFQNYNYVINAIMGFFAIFFQSCRASMGSNLLEKSLIENYKDFKFITFIFSFALSLSVSCLLCLYQPFMEIWVGVESLLDNYTVILFVIYLVVYELSILFSSYKDAMGKWHHDRFRPLITALVNLCINISLVKFIGLYGILISTIVSFIFINIPWVYNRLFIDVFSIKLKKDYSNYILYKLVTLLIIACLNVFICLHINIDNLYICIFVRLMICCIITTIMFLLANYKDEALQKMLRFIKKIKKHKENVC</sequence>
<protein>
    <submittedName>
        <fullName evidence="7">Polysaccharide biosynthesis protein</fullName>
    </submittedName>
</protein>
<comment type="caution">
    <text evidence="7">The sequence shown here is derived from an EMBL/GenBank/DDBJ whole genome shotgun (WGS) entry which is preliminary data.</text>
</comment>
<evidence type="ECO:0000256" key="6">
    <source>
        <dbReference type="SAM" id="Phobius"/>
    </source>
</evidence>
<feature type="transmembrane region" description="Helical" evidence="6">
    <location>
        <begin position="92"/>
        <end position="112"/>
    </location>
</feature>
<evidence type="ECO:0000256" key="4">
    <source>
        <dbReference type="ARBA" id="ARBA00022989"/>
    </source>
</evidence>
<dbReference type="InterPro" id="IPR050833">
    <property type="entry name" value="Poly_Biosynth_Transport"/>
</dbReference>
<dbReference type="Pfam" id="PF01943">
    <property type="entry name" value="Polysacc_synt"/>
    <property type="match status" value="1"/>
</dbReference>
<feature type="transmembrane region" description="Helical" evidence="6">
    <location>
        <begin position="440"/>
        <end position="459"/>
    </location>
</feature>
<dbReference type="AlphaFoldDB" id="A0A927ZL10"/>
<dbReference type="InterPro" id="IPR002797">
    <property type="entry name" value="Polysacc_synth"/>
</dbReference>
<dbReference type="Proteomes" id="UP000768462">
    <property type="component" value="Unassembled WGS sequence"/>
</dbReference>
<name>A0A927ZL10_9CLOT</name>
<feature type="transmembrane region" description="Helical" evidence="6">
    <location>
        <begin position="344"/>
        <end position="366"/>
    </location>
</feature>
<feature type="transmembrane region" description="Helical" evidence="6">
    <location>
        <begin position="401"/>
        <end position="420"/>
    </location>
</feature>
<comment type="subcellular location">
    <subcellularLocation>
        <location evidence="1">Cell membrane</location>
        <topology evidence="1">Multi-pass membrane protein</topology>
    </subcellularLocation>
</comment>
<feature type="transmembrane region" description="Helical" evidence="6">
    <location>
        <begin position="235"/>
        <end position="264"/>
    </location>
</feature>
<evidence type="ECO:0000256" key="1">
    <source>
        <dbReference type="ARBA" id="ARBA00004651"/>
    </source>
</evidence>
<feature type="transmembrane region" description="Helical" evidence="6">
    <location>
        <begin position="52"/>
        <end position="72"/>
    </location>
</feature>
<keyword evidence="4 6" id="KW-1133">Transmembrane helix</keyword>
<dbReference type="EMBL" id="SVCM01000049">
    <property type="protein sequence ID" value="MBE6059381.1"/>
    <property type="molecule type" value="Genomic_DNA"/>
</dbReference>
<proteinExistence type="predicted"/>
<feature type="transmembrane region" description="Helical" evidence="6">
    <location>
        <begin position="158"/>
        <end position="180"/>
    </location>
</feature>
<evidence type="ECO:0000256" key="2">
    <source>
        <dbReference type="ARBA" id="ARBA00022475"/>
    </source>
</evidence>
<evidence type="ECO:0000313" key="8">
    <source>
        <dbReference type="Proteomes" id="UP000768462"/>
    </source>
</evidence>
<evidence type="ECO:0000256" key="3">
    <source>
        <dbReference type="ARBA" id="ARBA00022692"/>
    </source>
</evidence>
<feature type="transmembrane region" description="Helical" evidence="6">
    <location>
        <begin position="124"/>
        <end position="146"/>
    </location>
</feature>
<accession>A0A927ZL10</accession>
<feature type="transmembrane region" description="Helical" evidence="6">
    <location>
        <begin position="186"/>
        <end position="207"/>
    </location>
</feature>
<keyword evidence="3 6" id="KW-0812">Transmembrane</keyword>
<reference evidence="7" key="1">
    <citation type="submission" date="2019-04" db="EMBL/GenBank/DDBJ databases">
        <title>Evolution of Biomass-Degrading Anaerobic Consortia Revealed by Metagenomics.</title>
        <authorList>
            <person name="Peng X."/>
        </authorList>
    </citation>
    <scope>NUCLEOTIDE SEQUENCE</scope>
    <source>
        <strain evidence="7">SIG254</strain>
    </source>
</reference>
<feature type="transmembrane region" description="Helical" evidence="6">
    <location>
        <begin position="270"/>
        <end position="288"/>
    </location>
</feature>
<dbReference type="PANTHER" id="PTHR30250">
    <property type="entry name" value="PST FAMILY PREDICTED COLANIC ACID TRANSPORTER"/>
    <property type="match status" value="1"/>
</dbReference>